<gene>
    <name evidence="6" type="ORF">Tbon_05750</name>
</gene>
<dbReference type="SUPFAM" id="SSF53383">
    <property type="entry name" value="PLP-dependent transferases"/>
    <property type="match status" value="1"/>
</dbReference>
<keyword evidence="3 5" id="KW-0456">Lyase</keyword>
<reference evidence="6 7" key="1">
    <citation type="submission" date="2019-10" db="EMBL/GenBank/DDBJ databases">
        <title>Thermopilla bonchosmolovskayae gen. nov., sp. nov., a moderately thermophilic Chloroflexi bacterium from a Chukotka hot spring (Arctic, Russia), representing a novel classis Thermopillaia, which include previously uncultivated lineage OLB14.</title>
        <authorList>
            <person name="Kochetkova T.V."/>
            <person name="Zayulina K.S."/>
            <person name="Zhigarkov V.S."/>
            <person name="Minaev N.V."/>
            <person name="Novikov A."/>
            <person name="Toshchakov S.V."/>
            <person name="Elcheninov A.G."/>
            <person name="Kublanov I.V."/>
        </authorList>
    </citation>
    <scope>NUCLEOTIDE SEQUENCE [LARGE SCALE GENOMIC DNA]</scope>
    <source>
        <strain evidence="6 7">3753O</strain>
    </source>
</reference>
<comment type="cofactor">
    <cofactor evidence="1 5">
        <name>pyridoxal 5'-phosphate</name>
        <dbReference type="ChEBI" id="CHEBI:597326"/>
    </cofactor>
</comment>
<dbReference type="InterPro" id="IPR002129">
    <property type="entry name" value="PyrdxlP-dep_de-COase"/>
</dbReference>
<dbReference type="Pfam" id="PF00282">
    <property type="entry name" value="Pyridoxal_deC"/>
    <property type="match status" value="1"/>
</dbReference>
<name>A0ABX6C1W6_9CHLR</name>
<keyword evidence="2 5" id="KW-0663">Pyridoxal phosphate</keyword>
<dbReference type="Gene3D" id="3.40.640.10">
    <property type="entry name" value="Type I PLP-dependent aspartate aminotransferase-like (Major domain)"/>
    <property type="match status" value="1"/>
</dbReference>
<dbReference type="EMBL" id="CP042829">
    <property type="protein sequence ID" value="QFG02814.1"/>
    <property type="molecule type" value="Genomic_DNA"/>
</dbReference>
<dbReference type="InterPro" id="IPR050477">
    <property type="entry name" value="GrpII_AminoAcid_Decarb"/>
</dbReference>
<keyword evidence="7" id="KW-1185">Reference proteome</keyword>
<protein>
    <submittedName>
        <fullName evidence="6">Aspartate aminotransferase family protein</fullName>
    </submittedName>
</protein>
<accession>A0ABX6C1W6</accession>
<dbReference type="Gene3D" id="3.90.1150.10">
    <property type="entry name" value="Aspartate Aminotransferase, domain 1"/>
    <property type="match status" value="1"/>
</dbReference>
<dbReference type="InterPro" id="IPR015424">
    <property type="entry name" value="PyrdxlP-dep_Trfase"/>
</dbReference>
<dbReference type="PANTHER" id="PTHR42735:SF6">
    <property type="entry name" value="SPHINGOSINE-1-PHOSPHATE LYASE 1"/>
    <property type="match status" value="1"/>
</dbReference>
<evidence type="ECO:0000256" key="4">
    <source>
        <dbReference type="ARBA" id="ARBA00038302"/>
    </source>
</evidence>
<dbReference type="GO" id="GO:0008483">
    <property type="term" value="F:transaminase activity"/>
    <property type="evidence" value="ECO:0007669"/>
    <property type="project" value="UniProtKB-KW"/>
</dbReference>
<evidence type="ECO:0000256" key="5">
    <source>
        <dbReference type="RuleBase" id="RU000382"/>
    </source>
</evidence>
<evidence type="ECO:0000256" key="2">
    <source>
        <dbReference type="ARBA" id="ARBA00022898"/>
    </source>
</evidence>
<organism evidence="6 7">
    <name type="scientific">Tepidiforma bonchosmolovskayae</name>
    <dbReference type="NCBI Taxonomy" id="2601677"/>
    <lineage>
        <taxon>Bacteria</taxon>
        <taxon>Bacillati</taxon>
        <taxon>Chloroflexota</taxon>
        <taxon>Tepidiformia</taxon>
        <taxon>Tepidiformales</taxon>
        <taxon>Tepidiformaceae</taxon>
        <taxon>Tepidiforma</taxon>
    </lineage>
</organism>
<comment type="similarity">
    <text evidence="4">Belongs to the group II decarboxylase family. Sphingosine-1-phosphate lyase subfamily.</text>
</comment>
<evidence type="ECO:0000313" key="6">
    <source>
        <dbReference type="EMBL" id="QFG02814.1"/>
    </source>
</evidence>
<proteinExistence type="inferred from homology"/>
<dbReference type="RefSeq" id="WP_158066738.1">
    <property type="nucleotide sequence ID" value="NZ_CP042829.1"/>
</dbReference>
<dbReference type="InterPro" id="IPR015422">
    <property type="entry name" value="PyrdxlP-dep_Trfase_small"/>
</dbReference>
<evidence type="ECO:0000256" key="3">
    <source>
        <dbReference type="ARBA" id="ARBA00023239"/>
    </source>
</evidence>
<sequence>MPMPERGRPWPELAAEMEAMRAGDLDWRRGRHGAYVWYASDDLEHVLREAFGMFLVENGLGIRVFPSLARMESEVLETVADLLGGPGAPGIFTSGGTESIFLAVAAMREWARATRPGLQRPGVVAPHSAHPALDKAAHYLGLEVRRVPVGPDFRADPAAMATAIDGQTIGLYASAPSYALGMVDPIAELGQLAAARGLWLHVDACVGGILGPFVRELGYPVPPFAFEVEGVTSVSADLHKSGFAAKPASTVLFRTEAHREFARFTFSDWPGGTYSSLTFTGTRPGGAIAAAWAAFQFLGREGYRELAGASMRARAAIESGLRAIDGVRIHGEPQLFAFAWAAEGVSMGRVAAALAREGWVAARTTSPDGIHVMATPIHERYADEYVAAAARAVAAARAAAGPALERPAAYN</sequence>
<evidence type="ECO:0000313" key="7">
    <source>
        <dbReference type="Proteomes" id="UP000326331"/>
    </source>
</evidence>
<keyword evidence="6" id="KW-0808">Transferase</keyword>
<dbReference type="PANTHER" id="PTHR42735">
    <property type="match status" value="1"/>
</dbReference>
<dbReference type="Proteomes" id="UP000326331">
    <property type="component" value="Chromosome"/>
</dbReference>
<dbReference type="InterPro" id="IPR015421">
    <property type="entry name" value="PyrdxlP-dep_Trfase_major"/>
</dbReference>
<evidence type="ECO:0000256" key="1">
    <source>
        <dbReference type="ARBA" id="ARBA00001933"/>
    </source>
</evidence>
<keyword evidence="6" id="KW-0032">Aminotransferase</keyword>